<reference evidence="1 2" key="1">
    <citation type="journal article" date="2023" name="Plants (Basel)">
        <title>Bridging the Gap: Combining Genomics and Transcriptomics Approaches to Understand Stylosanthes scabra, an Orphan Legume from the Brazilian Caatinga.</title>
        <authorList>
            <person name="Ferreira-Neto J.R.C."/>
            <person name="da Silva M.D."/>
            <person name="Binneck E."/>
            <person name="de Melo N.F."/>
            <person name="da Silva R.H."/>
            <person name="de Melo A.L.T.M."/>
            <person name="Pandolfi V."/>
            <person name="Bustamante F.O."/>
            <person name="Brasileiro-Vidal A.C."/>
            <person name="Benko-Iseppon A.M."/>
        </authorList>
    </citation>
    <scope>NUCLEOTIDE SEQUENCE [LARGE SCALE GENOMIC DNA]</scope>
    <source>
        <tissue evidence="1">Leaves</tissue>
    </source>
</reference>
<name>A0ABU6U9P6_9FABA</name>
<evidence type="ECO:0008006" key="3">
    <source>
        <dbReference type="Google" id="ProtNLM"/>
    </source>
</evidence>
<dbReference type="Proteomes" id="UP001341840">
    <property type="component" value="Unassembled WGS sequence"/>
</dbReference>
<sequence length="296" mass="33594">MEYNVCEEVPLPPIPDDLLLDIFARSDANTVGRVRSVSPSRNQVLMSAQFISTYLKHAQFRSSSSFVHFWMKGPRAIGSWVMGFNIGSGLREVLKMPFLHNNQGRIEIVGSENGFIALRYVCDRHPPALIVWNPRGWNTSVVCPMYVQVLDPKRQFTPILIPAMARSNMTRLLHKSDGLYFAAVHRSENSYRWLIWKIEIVDGTYSWQLWAEHNGIGSPEYPECFVDDEIVTVQDTSQTRLHASAPTGTMISICRFHPQSQSRRLMQLEVGPFPFHVMSLTLCVQSLAPVEGFIGP</sequence>
<gene>
    <name evidence="1" type="ORF">PIB30_026127</name>
</gene>
<dbReference type="EMBL" id="JASCZI010120926">
    <property type="protein sequence ID" value="MED6157731.1"/>
    <property type="molecule type" value="Genomic_DNA"/>
</dbReference>
<evidence type="ECO:0000313" key="1">
    <source>
        <dbReference type="EMBL" id="MED6157731.1"/>
    </source>
</evidence>
<protein>
    <recommendedName>
        <fullName evidence="3">F-box domain-containing protein</fullName>
    </recommendedName>
</protein>
<evidence type="ECO:0000313" key="2">
    <source>
        <dbReference type="Proteomes" id="UP001341840"/>
    </source>
</evidence>
<accession>A0ABU6U9P6</accession>
<comment type="caution">
    <text evidence="1">The sequence shown here is derived from an EMBL/GenBank/DDBJ whole genome shotgun (WGS) entry which is preliminary data.</text>
</comment>
<proteinExistence type="predicted"/>
<keyword evidence="2" id="KW-1185">Reference proteome</keyword>
<organism evidence="1 2">
    <name type="scientific">Stylosanthes scabra</name>
    <dbReference type="NCBI Taxonomy" id="79078"/>
    <lineage>
        <taxon>Eukaryota</taxon>
        <taxon>Viridiplantae</taxon>
        <taxon>Streptophyta</taxon>
        <taxon>Embryophyta</taxon>
        <taxon>Tracheophyta</taxon>
        <taxon>Spermatophyta</taxon>
        <taxon>Magnoliopsida</taxon>
        <taxon>eudicotyledons</taxon>
        <taxon>Gunneridae</taxon>
        <taxon>Pentapetalae</taxon>
        <taxon>rosids</taxon>
        <taxon>fabids</taxon>
        <taxon>Fabales</taxon>
        <taxon>Fabaceae</taxon>
        <taxon>Papilionoideae</taxon>
        <taxon>50 kb inversion clade</taxon>
        <taxon>dalbergioids sensu lato</taxon>
        <taxon>Dalbergieae</taxon>
        <taxon>Pterocarpus clade</taxon>
        <taxon>Stylosanthes</taxon>
    </lineage>
</organism>